<proteinExistence type="predicted"/>
<sequence length="43" mass="4978">MQYGTGVQKVLDWLARESGFSKKKGNHIENYLKHIALENRFGL</sequence>
<organism evidence="1">
    <name type="scientific">bioreactor metagenome</name>
    <dbReference type="NCBI Taxonomy" id="1076179"/>
    <lineage>
        <taxon>unclassified sequences</taxon>
        <taxon>metagenomes</taxon>
        <taxon>ecological metagenomes</taxon>
    </lineage>
</organism>
<evidence type="ECO:0000313" key="1">
    <source>
        <dbReference type="EMBL" id="MPN42571.1"/>
    </source>
</evidence>
<name>A0A645HU47_9ZZZZ</name>
<reference evidence="1" key="1">
    <citation type="submission" date="2019-08" db="EMBL/GenBank/DDBJ databases">
        <authorList>
            <person name="Kucharzyk K."/>
            <person name="Murdoch R.W."/>
            <person name="Higgins S."/>
            <person name="Loffler F."/>
        </authorList>
    </citation>
    <scope>NUCLEOTIDE SEQUENCE</scope>
</reference>
<dbReference type="AlphaFoldDB" id="A0A645HU47"/>
<accession>A0A645HU47</accession>
<protein>
    <submittedName>
        <fullName evidence="1">Uncharacterized protein</fullName>
    </submittedName>
</protein>
<gene>
    <name evidence="1" type="ORF">SDC9_190128</name>
</gene>
<dbReference type="EMBL" id="VSSQ01100390">
    <property type="protein sequence ID" value="MPN42571.1"/>
    <property type="molecule type" value="Genomic_DNA"/>
</dbReference>
<comment type="caution">
    <text evidence="1">The sequence shown here is derived from an EMBL/GenBank/DDBJ whole genome shotgun (WGS) entry which is preliminary data.</text>
</comment>